<evidence type="ECO:0000259" key="2">
    <source>
        <dbReference type="PROSITE" id="PS50234"/>
    </source>
</evidence>
<accession>A0AA95HC15</accession>
<dbReference type="CDD" id="cd01467">
    <property type="entry name" value="vWA_BatA_type"/>
    <property type="match status" value="1"/>
</dbReference>
<name>A0AA95HC15_9GAMM</name>
<dbReference type="InterPro" id="IPR036465">
    <property type="entry name" value="vWFA_dom_sf"/>
</dbReference>
<reference evidence="3" key="2">
    <citation type="submission" date="2023-04" db="EMBL/GenBank/DDBJ databases">
        <authorList>
            <person name="Beletskiy A.V."/>
            <person name="Mardanov A.V."/>
            <person name="Ravin N.V."/>
        </authorList>
    </citation>
    <scope>NUCLEOTIDE SEQUENCE</scope>
    <source>
        <strain evidence="3">GKL-02</strain>
    </source>
</reference>
<reference evidence="3" key="1">
    <citation type="journal article" date="2023" name="Int. J. Mol. Sci.">
        <title>Metagenomics Revealed a New Genus 'Candidatus Thiocaldithrix dubininis' gen. nov., sp. nov. and a New Species 'Candidatus Thiothrix putei' sp. nov. in the Family Thiotrichaceae, Some Members of Which Have Traits of Both Na+- and H+-Motive Energetics.</title>
        <authorList>
            <person name="Ravin N.V."/>
            <person name="Muntyan M.S."/>
            <person name="Smolyakov D.D."/>
            <person name="Rudenko T.S."/>
            <person name="Beletsky A.V."/>
            <person name="Mardanov A.V."/>
            <person name="Grabovich M.Y."/>
        </authorList>
    </citation>
    <scope>NUCLEOTIDE SEQUENCE</scope>
    <source>
        <strain evidence="3">GKL-02</strain>
    </source>
</reference>
<dbReference type="SMART" id="SM00327">
    <property type="entry name" value="VWA"/>
    <property type="match status" value="1"/>
</dbReference>
<dbReference type="EMBL" id="CP124756">
    <property type="protein sequence ID" value="WGZ93355.1"/>
    <property type="molecule type" value="Genomic_DNA"/>
</dbReference>
<sequence length="328" mass="36432">MYEFLWWWMFLLLPLPLLVRWWLKPAEPKQGLALKVPFLEDFQQGGKVLGRSWFGLLALLLASVAWVMLVAAAARPVWVGDSLAMPVSGRDLMLAVDLSGSMQEQDFILNGQVVDRLVATKAVAGEFVRKRTGDRIGMVLFGDQAYLQAPLTFDRQTVLQLLNEAQIGLAGERTAIGDAIGLALKRLQDSPEKNRVLILMTDGANTAGSVSPLEAAEMAAAVGLKIYTVGIGSESDQMRSVFGFQLMNPSADLDERTLKAIASSTGGMYFRARDTEEFHKIYEELDRLEPVEKEAQQWRPQQELFRWPLLVALLLSLLTVALRIGREG</sequence>
<keyword evidence="1" id="KW-0812">Transmembrane</keyword>
<organism evidence="3">
    <name type="scientific">Candidatus Thiothrix putei</name>
    <dbReference type="NCBI Taxonomy" id="3080811"/>
    <lineage>
        <taxon>Bacteria</taxon>
        <taxon>Pseudomonadati</taxon>
        <taxon>Pseudomonadota</taxon>
        <taxon>Gammaproteobacteria</taxon>
        <taxon>Thiotrichales</taxon>
        <taxon>Thiotrichaceae</taxon>
        <taxon>Thiothrix</taxon>
    </lineage>
</organism>
<gene>
    <name evidence="3" type="ORF">QJT81_16300</name>
</gene>
<dbReference type="PANTHER" id="PTHR22550:SF18">
    <property type="entry name" value="VWFA DOMAIN-CONTAINING PROTEIN"/>
    <property type="match status" value="1"/>
</dbReference>
<dbReference type="Pfam" id="PF00092">
    <property type="entry name" value="VWA"/>
    <property type="match status" value="1"/>
</dbReference>
<keyword evidence="1" id="KW-0472">Membrane</keyword>
<dbReference type="InterPro" id="IPR002035">
    <property type="entry name" value="VWF_A"/>
</dbReference>
<feature type="transmembrane region" description="Helical" evidence="1">
    <location>
        <begin position="6"/>
        <end position="23"/>
    </location>
</feature>
<dbReference type="AlphaFoldDB" id="A0AA95HC15"/>
<evidence type="ECO:0000256" key="1">
    <source>
        <dbReference type="SAM" id="Phobius"/>
    </source>
</evidence>
<dbReference type="Proteomes" id="UP001301326">
    <property type="component" value="Chromosome"/>
</dbReference>
<feature type="transmembrane region" description="Helical" evidence="1">
    <location>
        <begin position="53"/>
        <end position="78"/>
    </location>
</feature>
<proteinExistence type="predicted"/>
<dbReference type="PROSITE" id="PS50234">
    <property type="entry name" value="VWFA"/>
    <property type="match status" value="1"/>
</dbReference>
<dbReference type="PANTHER" id="PTHR22550">
    <property type="entry name" value="SPORE GERMINATION PROTEIN"/>
    <property type="match status" value="1"/>
</dbReference>
<keyword evidence="1" id="KW-1133">Transmembrane helix</keyword>
<evidence type="ECO:0000313" key="3">
    <source>
        <dbReference type="EMBL" id="WGZ93355.1"/>
    </source>
</evidence>
<protein>
    <submittedName>
        <fullName evidence="3">VWA domain-containing protein</fullName>
    </submittedName>
</protein>
<feature type="domain" description="VWFA" evidence="2">
    <location>
        <begin position="91"/>
        <end position="285"/>
    </location>
</feature>
<dbReference type="SUPFAM" id="SSF53300">
    <property type="entry name" value="vWA-like"/>
    <property type="match status" value="1"/>
</dbReference>
<dbReference type="InterPro" id="IPR050768">
    <property type="entry name" value="UPF0353/GerABKA_families"/>
</dbReference>
<dbReference type="InterPro" id="IPR033881">
    <property type="entry name" value="vWA_BatA_type"/>
</dbReference>
<dbReference type="KEGG" id="tput:QJT81_16300"/>
<dbReference type="Gene3D" id="3.40.50.410">
    <property type="entry name" value="von Willebrand factor, type A domain"/>
    <property type="match status" value="1"/>
</dbReference>